<gene>
    <name evidence="3" type="primary">SDA1_2</name>
    <name evidence="3" type="ORF">LTR16_000664</name>
</gene>
<keyword evidence="1" id="KW-0539">Nucleus</keyword>
<evidence type="ECO:0000256" key="1">
    <source>
        <dbReference type="RuleBase" id="RU365057"/>
    </source>
</evidence>
<comment type="similarity">
    <text evidence="1">Belongs to the SDA1 family.</text>
</comment>
<dbReference type="EMBL" id="JAVRRA010016432">
    <property type="protein sequence ID" value="KAK5202023.1"/>
    <property type="molecule type" value="Genomic_DNA"/>
</dbReference>
<dbReference type="PANTHER" id="PTHR12730:SF0">
    <property type="entry name" value="PROTEIN SDA1 HOMOLOG"/>
    <property type="match status" value="1"/>
</dbReference>
<keyword evidence="4" id="KW-1185">Reference proteome</keyword>
<dbReference type="InterPro" id="IPR027312">
    <property type="entry name" value="Sda1"/>
</dbReference>
<dbReference type="InterPro" id="IPR012977">
    <property type="entry name" value="SDA1_N"/>
</dbReference>
<accession>A0ABR0LSU0</accession>
<proteinExistence type="inferred from homology"/>
<dbReference type="Proteomes" id="UP001357485">
    <property type="component" value="Unassembled WGS sequence"/>
</dbReference>
<dbReference type="PANTHER" id="PTHR12730">
    <property type="entry name" value="HSDA/SDA1-RELATED"/>
    <property type="match status" value="1"/>
</dbReference>
<evidence type="ECO:0000259" key="2">
    <source>
        <dbReference type="Pfam" id="PF08158"/>
    </source>
</evidence>
<keyword evidence="1" id="KW-0690">Ribosome biogenesis</keyword>
<protein>
    <recommendedName>
        <fullName evidence="1">Protein SDA1</fullName>
    </recommendedName>
</protein>
<dbReference type="Pfam" id="PF08158">
    <property type="entry name" value="SDA1_HEAT"/>
    <property type="match status" value="1"/>
</dbReference>
<keyword evidence="1" id="KW-0653">Protein transport</keyword>
<feature type="domain" description="SDA1 N-terminal" evidence="2">
    <location>
        <begin position="57"/>
        <end position="111"/>
    </location>
</feature>
<comment type="caution">
    <text evidence="3">The sequence shown here is derived from an EMBL/GenBank/DDBJ whole genome shotgun (WGS) entry which is preliminary data.</text>
</comment>
<comment type="function">
    <text evidence="1">Required for 60S pre-ribosomal subunits export to the cytoplasm.</text>
</comment>
<reference evidence="3 4" key="1">
    <citation type="submission" date="2023-08" db="EMBL/GenBank/DDBJ databases">
        <title>Black Yeasts Isolated from many extreme environments.</title>
        <authorList>
            <person name="Coleine C."/>
            <person name="Stajich J.E."/>
            <person name="Selbmann L."/>
        </authorList>
    </citation>
    <scope>NUCLEOTIDE SEQUENCE [LARGE SCALE GENOMIC DNA]</scope>
    <source>
        <strain evidence="3 4">CCFEE 536</strain>
    </source>
</reference>
<keyword evidence="1" id="KW-0813">Transport</keyword>
<sequence>MGKRKIAAMEKVEADLSYREDFQSQYHQYATFYQLFMQTPASADDNGIVSLRDLIDFVTHTAECYPSLTATFPDDLIKLLTLHHAVLESELREKVVSSLVLLRKKEIIDSSA</sequence>
<evidence type="ECO:0000313" key="4">
    <source>
        <dbReference type="Proteomes" id="UP001357485"/>
    </source>
</evidence>
<organism evidence="3 4">
    <name type="scientific">Cryomyces antarcticus</name>
    <dbReference type="NCBI Taxonomy" id="329879"/>
    <lineage>
        <taxon>Eukaryota</taxon>
        <taxon>Fungi</taxon>
        <taxon>Dikarya</taxon>
        <taxon>Ascomycota</taxon>
        <taxon>Pezizomycotina</taxon>
        <taxon>Dothideomycetes</taxon>
        <taxon>Dothideomycetes incertae sedis</taxon>
        <taxon>Cryomyces</taxon>
    </lineage>
</organism>
<name>A0ABR0LSU0_9PEZI</name>
<evidence type="ECO:0000313" key="3">
    <source>
        <dbReference type="EMBL" id="KAK5202023.1"/>
    </source>
</evidence>
<comment type="subcellular location">
    <subcellularLocation>
        <location evidence="1">Nucleus</location>
        <location evidence="1">Nucleolus</location>
    </subcellularLocation>
</comment>